<evidence type="ECO:0000313" key="3">
    <source>
        <dbReference type="Proteomes" id="UP000472268"/>
    </source>
</evidence>
<reference evidence="2" key="2">
    <citation type="submission" date="2025-08" db="UniProtKB">
        <authorList>
            <consortium name="Ensembl"/>
        </authorList>
    </citation>
    <scope>IDENTIFICATION</scope>
</reference>
<keyword evidence="3" id="KW-1185">Reference proteome</keyword>
<accession>A0A673UST5</accession>
<dbReference type="Gene3D" id="2.40.50.40">
    <property type="match status" value="1"/>
</dbReference>
<dbReference type="PRINTS" id="PR01721">
    <property type="entry name" value="FRACTALKINE"/>
</dbReference>
<keyword evidence="1" id="KW-0732">Signal</keyword>
<evidence type="ECO:0000256" key="1">
    <source>
        <dbReference type="SAM" id="SignalP"/>
    </source>
</evidence>
<proteinExistence type="predicted"/>
<dbReference type="AlphaFoldDB" id="A0A673UST5"/>
<sequence length="64" mass="7041">MAPPPLSWLLRLAALCHLTTLLAGQHHGVKKCSVTCSKMTSEIPVALLVHYERNQESCGKRAIM</sequence>
<protein>
    <recommendedName>
        <fullName evidence="4">Chemokine interleukin-8-like domain-containing protein</fullName>
    </recommendedName>
</protein>
<organism evidence="2 3">
    <name type="scientific">Suricata suricatta</name>
    <name type="common">Meerkat</name>
    <dbReference type="NCBI Taxonomy" id="37032"/>
    <lineage>
        <taxon>Eukaryota</taxon>
        <taxon>Metazoa</taxon>
        <taxon>Chordata</taxon>
        <taxon>Craniata</taxon>
        <taxon>Vertebrata</taxon>
        <taxon>Euteleostomi</taxon>
        <taxon>Mammalia</taxon>
        <taxon>Eutheria</taxon>
        <taxon>Laurasiatheria</taxon>
        <taxon>Carnivora</taxon>
        <taxon>Feliformia</taxon>
        <taxon>Herpestidae</taxon>
        <taxon>Suricata</taxon>
    </lineage>
</organism>
<reference evidence="2" key="3">
    <citation type="submission" date="2025-09" db="UniProtKB">
        <authorList>
            <consortium name="Ensembl"/>
        </authorList>
    </citation>
    <scope>IDENTIFICATION</scope>
</reference>
<feature type="signal peptide" evidence="1">
    <location>
        <begin position="1"/>
        <end position="24"/>
    </location>
</feature>
<name>A0A673UST5_SURSU</name>
<evidence type="ECO:0008006" key="4">
    <source>
        <dbReference type="Google" id="ProtNLM"/>
    </source>
</evidence>
<feature type="chain" id="PRO_5025550861" description="Chemokine interleukin-8-like domain-containing protein" evidence="1">
    <location>
        <begin position="25"/>
        <end position="64"/>
    </location>
</feature>
<dbReference type="Proteomes" id="UP000472268">
    <property type="component" value="Chromosome 16"/>
</dbReference>
<reference evidence="2 3" key="1">
    <citation type="submission" date="2019-05" db="EMBL/GenBank/DDBJ databases">
        <title>A Chromosome-scale Meerkat (S. suricatta) Genome Assembly.</title>
        <authorList>
            <person name="Dudchenko O."/>
            <person name="Lieberman Aiden E."/>
            <person name="Tung J."/>
            <person name="Barreiro L.B."/>
            <person name="Clutton-Brock T.H."/>
        </authorList>
    </citation>
    <scope>NUCLEOTIDE SEQUENCE [LARGE SCALE GENOMIC DNA]</scope>
</reference>
<evidence type="ECO:0000313" key="2">
    <source>
        <dbReference type="Ensembl" id="ENSSSUP00005028543.1"/>
    </source>
</evidence>
<dbReference type="Ensembl" id="ENSSSUT00005032584.1">
    <property type="protein sequence ID" value="ENSSSUP00005028543.1"/>
    <property type="gene ID" value="ENSSSUG00005018444.1"/>
</dbReference>